<dbReference type="Proteomes" id="UP000474567">
    <property type="component" value="Unassembled WGS sequence"/>
</dbReference>
<keyword evidence="2" id="KW-1185">Reference proteome</keyword>
<dbReference type="RefSeq" id="WP_173968283.1">
    <property type="nucleotide sequence ID" value="NZ_CADCST010000148.1"/>
</dbReference>
<dbReference type="EMBL" id="CADCST010000148">
    <property type="protein sequence ID" value="CAA9202845.1"/>
    <property type="molecule type" value="Genomic_DNA"/>
</dbReference>
<organism evidence="1 2">
    <name type="scientific">Flavobacterium collinsii</name>
    <dbReference type="NCBI Taxonomy" id="1114861"/>
    <lineage>
        <taxon>Bacteria</taxon>
        <taxon>Pseudomonadati</taxon>
        <taxon>Bacteroidota</taxon>
        <taxon>Flavobacteriia</taxon>
        <taxon>Flavobacteriales</taxon>
        <taxon>Flavobacteriaceae</taxon>
        <taxon>Flavobacterium</taxon>
    </lineage>
</organism>
<sequence>MKSAFYLYRELDNKFELCLGGFSIIDAIMLCERNEPVKLIFFGATNYRKIGWATEKDVPKFTVINDLILFFENELNLGLIEFEIEFGNNDKLSAHDDEGCKMVISSRDKMFKLIKTIFPLGNQNKILSALLNNQNSYIVIDENDNIKVFKTFEQYKKSLKS</sequence>
<name>A0ABN7ESA3_9FLAO</name>
<evidence type="ECO:0000313" key="2">
    <source>
        <dbReference type="Proteomes" id="UP000474567"/>
    </source>
</evidence>
<gene>
    <name evidence="1" type="ORF">FLACOL7796_04489</name>
</gene>
<reference evidence="1 2" key="1">
    <citation type="submission" date="2020-02" db="EMBL/GenBank/DDBJ databases">
        <authorList>
            <person name="Criscuolo A."/>
        </authorList>
    </citation>
    <scope>NUCLEOTIDE SEQUENCE [LARGE SCALE GENOMIC DNA]</scope>
    <source>
        <strain evidence="1">CECT7796</strain>
    </source>
</reference>
<protein>
    <submittedName>
        <fullName evidence="1">Uncharacterized protein</fullName>
    </submittedName>
</protein>
<proteinExistence type="predicted"/>
<evidence type="ECO:0000313" key="1">
    <source>
        <dbReference type="EMBL" id="CAA9202845.1"/>
    </source>
</evidence>
<accession>A0ABN7ESA3</accession>
<comment type="caution">
    <text evidence="1">The sequence shown here is derived from an EMBL/GenBank/DDBJ whole genome shotgun (WGS) entry which is preliminary data.</text>
</comment>